<dbReference type="GO" id="GO:0005737">
    <property type="term" value="C:cytoplasm"/>
    <property type="evidence" value="ECO:0007669"/>
    <property type="project" value="UniProtKB-SubCell"/>
</dbReference>
<dbReference type="PANTHER" id="PTHR10837:SF8">
    <property type="entry name" value="PROTEIN-ARGININE DEIMINASE"/>
    <property type="match status" value="1"/>
</dbReference>
<evidence type="ECO:0000256" key="2">
    <source>
        <dbReference type="ARBA" id="ARBA00008166"/>
    </source>
</evidence>
<sequence>MSRERTLRVDCGKTSQVVYVVGTTLSLDLCRSAPPKSKSFQVQCFPNIQFSISPVPAERTSPSPLPLDTNTLLFISMEEASLSVFDRKLSVTYYGDNTEVLGKAVLHLTAIGRPVNPYASLCTTSSNGRNMTKVIQDFLWAQKVQEPVAIYSDWLLVGHVDEFMTFVPAPGPKGFRLLLASPDAGYKLFKRLQDDGHGEAKMFDGQGKEEEMTVNALLDDEMLKHQNDYVQGCIDWNRDVLKKELGLDGDDIIDLPVLFKMQYDHAIAFYPDMVNMIVLGKELGIPKPFGPKIRGCCALEAEMTALMEPLGLNCNYIDNFTSYHKLQGEVHCGSNVRRDPFALKWWNLEM</sequence>
<evidence type="ECO:0000313" key="6">
    <source>
        <dbReference type="EMBL" id="KAJ3602042.1"/>
    </source>
</evidence>
<evidence type="ECO:0000256" key="3">
    <source>
        <dbReference type="ARBA" id="ARBA00022490"/>
    </source>
</evidence>
<accession>A0A9Q0ECP3</accession>
<dbReference type="InterPro" id="IPR004303">
    <property type="entry name" value="PAD"/>
</dbReference>
<dbReference type="InterPro" id="IPR013732">
    <property type="entry name" value="PAD_N"/>
</dbReference>
<feature type="domain" description="Protein-arginine deiminase C-terminal" evidence="4">
    <location>
        <begin position="125"/>
        <end position="347"/>
    </location>
</feature>
<dbReference type="Gene3D" id="3.75.10.10">
    <property type="entry name" value="L-arginine/glycine Amidinotransferase, Chain A"/>
    <property type="match status" value="1"/>
</dbReference>
<dbReference type="InterPro" id="IPR008972">
    <property type="entry name" value="Cupredoxin"/>
</dbReference>
<dbReference type="PANTHER" id="PTHR10837">
    <property type="entry name" value="PEPTIDYLARGININE DEIMINASE"/>
    <property type="match status" value="1"/>
</dbReference>
<comment type="subcellular location">
    <subcellularLocation>
        <location evidence="1">Cytoplasm</location>
    </subcellularLocation>
</comment>
<name>A0A9Q0ECP3_9TELE</name>
<dbReference type="InterPro" id="IPR038685">
    <property type="entry name" value="PAD_N_sf"/>
</dbReference>
<reference evidence="6" key="1">
    <citation type="submission" date="2022-07" db="EMBL/GenBank/DDBJ databases">
        <title>Chromosome-level genome of Muraenolepis orangiensis.</title>
        <authorList>
            <person name="Kim J."/>
        </authorList>
    </citation>
    <scope>NUCLEOTIDE SEQUENCE</scope>
    <source>
        <strain evidence="6">KU_S4_2022</strain>
        <tissue evidence="6">Muscle</tissue>
    </source>
</reference>
<evidence type="ECO:0000313" key="7">
    <source>
        <dbReference type="Proteomes" id="UP001148018"/>
    </source>
</evidence>
<evidence type="ECO:0008006" key="8">
    <source>
        <dbReference type="Google" id="ProtNLM"/>
    </source>
</evidence>
<keyword evidence="3" id="KW-0963">Cytoplasm</keyword>
<dbReference type="Gene3D" id="2.60.40.1860">
    <property type="entry name" value="Protein-arginine deiminase, N-terminal domain"/>
    <property type="match status" value="1"/>
</dbReference>
<dbReference type="Pfam" id="PF03068">
    <property type="entry name" value="PAD"/>
    <property type="match status" value="1"/>
</dbReference>
<comment type="similarity">
    <text evidence="2">Belongs to the protein arginine deiminase family.</text>
</comment>
<evidence type="ECO:0000259" key="4">
    <source>
        <dbReference type="Pfam" id="PF03068"/>
    </source>
</evidence>
<dbReference type="InterPro" id="IPR013530">
    <property type="entry name" value="PAD_C"/>
</dbReference>
<dbReference type="EMBL" id="JANIIK010000046">
    <property type="protein sequence ID" value="KAJ3602042.1"/>
    <property type="molecule type" value="Genomic_DNA"/>
</dbReference>
<gene>
    <name evidence="6" type="ORF">NHX12_029802</name>
</gene>
<dbReference type="GO" id="GO:0005634">
    <property type="term" value="C:nucleus"/>
    <property type="evidence" value="ECO:0007669"/>
    <property type="project" value="TreeGrafter"/>
</dbReference>
<evidence type="ECO:0000256" key="1">
    <source>
        <dbReference type="ARBA" id="ARBA00004496"/>
    </source>
</evidence>
<proteinExistence type="inferred from homology"/>
<dbReference type="Proteomes" id="UP001148018">
    <property type="component" value="Unassembled WGS sequence"/>
</dbReference>
<feature type="domain" description="Protein-arginine deiminase (PAD) N-terminal" evidence="5">
    <location>
        <begin position="1"/>
        <end position="109"/>
    </location>
</feature>
<dbReference type="GO" id="GO:0004668">
    <property type="term" value="F:protein-arginine deiminase activity"/>
    <property type="evidence" value="ECO:0007669"/>
    <property type="project" value="InterPro"/>
</dbReference>
<evidence type="ECO:0000259" key="5">
    <source>
        <dbReference type="Pfam" id="PF08526"/>
    </source>
</evidence>
<dbReference type="SUPFAM" id="SSF55909">
    <property type="entry name" value="Pentein"/>
    <property type="match status" value="1"/>
</dbReference>
<keyword evidence="7" id="KW-1185">Reference proteome</keyword>
<comment type="caution">
    <text evidence="6">The sequence shown here is derived from an EMBL/GenBank/DDBJ whole genome shotgun (WGS) entry which is preliminary data.</text>
</comment>
<dbReference type="SUPFAM" id="SSF49503">
    <property type="entry name" value="Cupredoxins"/>
    <property type="match status" value="1"/>
</dbReference>
<protein>
    <recommendedName>
        <fullName evidence="8">Protein-arginine deiminase</fullName>
    </recommendedName>
</protein>
<organism evidence="6 7">
    <name type="scientific">Muraenolepis orangiensis</name>
    <name type="common">Patagonian moray cod</name>
    <dbReference type="NCBI Taxonomy" id="630683"/>
    <lineage>
        <taxon>Eukaryota</taxon>
        <taxon>Metazoa</taxon>
        <taxon>Chordata</taxon>
        <taxon>Craniata</taxon>
        <taxon>Vertebrata</taxon>
        <taxon>Euteleostomi</taxon>
        <taxon>Actinopterygii</taxon>
        <taxon>Neopterygii</taxon>
        <taxon>Teleostei</taxon>
        <taxon>Neoteleostei</taxon>
        <taxon>Acanthomorphata</taxon>
        <taxon>Zeiogadaria</taxon>
        <taxon>Gadariae</taxon>
        <taxon>Gadiformes</taxon>
        <taxon>Muraenolepidoidei</taxon>
        <taxon>Muraenolepididae</taxon>
        <taxon>Muraenolepis</taxon>
    </lineage>
</organism>
<dbReference type="GO" id="GO:0005509">
    <property type="term" value="F:calcium ion binding"/>
    <property type="evidence" value="ECO:0007669"/>
    <property type="project" value="InterPro"/>
</dbReference>
<dbReference type="AlphaFoldDB" id="A0A9Q0ECP3"/>
<dbReference type="OrthoDB" id="5102063at2759"/>
<dbReference type="Pfam" id="PF08526">
    <property type="entry name" value="PAD_N"/>
    <property type="match status" value="1"/>
</dbReference>